<comment type="caution">
    <text evidence="6">The sequence shown here is derived from an EMBL/GenBank/DDBJ whole genome shotgun (WGS) entry which is preliminary data.</text>
</comment>
<name>A0A7H4P6S5_9ENTR</name>
<dbReference type="Gene3D" id="2.40.50.100">
    <property type="match status" value="1"/>
</dbReference>
<evidence type="ECO:0000256" key="1">
    <source>
        <dbReference type="ARBA" id="ARBA00004167"/>
    </source>
</evidence>
<dbReference type="PRINTS" id="PR01490">
    <property type="entry name" value="RTXTOXIND"/>
</dbReference>
<keyword evidence="3 5" id="KW-1133">Transmembrane helix</keyword>
<dbReference type="EMBL" id="UGMX01000002">
    <property type="protein sequence ID" value="STW08140.1"/>
    <property type="molecule type" value="Genomic_DNA"/>
</dbReference>
<organism evidence="6 7">
    <name type="scientific">Klebsiella grimontii</name>
    <dbReference type="NCBI Taxonomy" id="2058152"/>
    <lineage>
        <taxon>Bacteria</taxon>
        <taxon>Pseudomonadati</taxon>
        <taxon>Pseudomonadota</taxon>
        <taxon>Gammaproteobacteria</taxon>
        <taxon>Enterobacterales</taxon>
        <taxon>Enterobacteriaceae</taxon>
        <taxon>Klebsiella/Raoultella group</taxon>
        <taxon>Klebsiella</taxon>
    </lineage>
</organism>
<dbReference type="PANTHER" id="PTHR30386">
    <property type="entry name" value="MEMBRANE FUSION SUBUNIT OF EMRAB-TOLC MULTIDRUG EFFLUX PUMP"/>
    <property type="match status" value="1"/>
</dbReference>
<protein>
    <submittedName>
        <fullName evidence="6">HlyD family secretion protein</fullName>
    </submittedName>
</protein>
<evidence type="ECO:0000256" key="2">
    <source>
        <dbReference type="ARBA" id="ARBA00022692"/>
    </source>
</evidence>
<accession>A0A7H4P6S5</accession>
<dbReference type="GO" id="GO:0016020">
    <property type="term" value="C:membrane"/>
    <property type="evidence" value="ECO:0007669"/>
    <property type="project" value="UniProtKB-SubCell"/>
</dbReference>
<evidence type="ECO:0000256" key="5">
    <source>
        <dbReference type="SAM" id="Phobius"/>
    </source>
</evidence>
<sequence length="303" mass="33541">MSKFPLLADNDPVALLPESEQDEAQIVKSRRLILLLAVMLLVGGVWAWFAVLDEVSTGTGKVIPSSREQVIQTLDGGILTELNVREGSKVQAGQVVARLDPTRSESNVGESQAKYRASLAASIRLTAEVNNQPLAFPDSLKAWPALLAEETRLYHSRKEQLSKSTRQLDESLKLVNSELAITERLAKTGAASNVEVLRLRQQVADISFKKIDLNTRYFVDAREQLSKANADVASLAEVIKGRADSVTRLTVSLAGAGDRKKYQGQHHWWGYCAQRRADGNCSGRWPVINRSADFTARYRFYSS</sequence>
<gene>
    <name evidence="6" type="primary">prsE</name>
    <name evidence="6" type="ORF">NCTC9149_04587</name>
</gene>
<dbReference type="PANTHER" id="PTHR30386:SF26">
    <property type="entry name" value="TRANSPORT PROTEIN COMB"/>
    <property type="match status" value="1"/>
</dbReference>
<proteinExistence type="predicted"/>
<comment type="subcellular location">
    <subcellularLocation>
        <location evidence="1">Membrane</location>
        <topology evidence="1">Single-pass membrane protein</topology>
    </subcellularLocation>
</comment>
<feature type="transmembrane region" description="Helical" evidence="5">
    <location>
        <begin position="32"/>
        <end position="51"/>
    </location>
</feature>
<evidence type="ECO:0000313" key="7">
    <source>
        <dbReference type="Proteomes" id="UP000254571"/>
    </source>
</evidence>
<evidence type="ECO:0000313" key="6">
    <source>
        <dbReference type="EMBL" id="STW08140.1"/>
    </source>
</evidence>
<evidence type="ECO:0000256" key="4">
    <source>
        <dbReference type="ARBA" id="ARBA00023136"/>
    </source>
</evidence>
<evidence type="ECO:0000256" key="3">
    <source>
        <dbReference type="ARBA" id="ARBA00022989"/>
    </source>
</evidence>
<dbReference type="Proteomes" id="UP000254571">
    <property type="component" value="Unassembled WGS sequence"/>
</dbReference>
<dbReference type="AlphaFoldDB" id="A0A7H4P6S5"/>
<keyword evidence="2 5" id="KW-0812">Transmembrane</keyword>
<reference evidence="6 7" key="1">
    <citation type="submission" date="2018-06" db="EMBL/GenBank/DDBJ databases">
        <authorList>
            <consortium name="Pathogen Informatics"/>
            <person name="Doyle S."/>
        </authorList>
    </citation>
    <scope>NUCLEOTIDE SEQUENCE [LARGE SCALE GENOMIC DNA]</scope>
    <source>
        <strain evidence="6 7">NCTC9149</strain>
    </source>
</reference>
<keyword evidence="4 5" id="KW-0472">Membrane</keyword>
<dbReference type="InterPro" id="IPR050739">
    <property type="entry name" value="MFP"/>
</dbReference>